<name>A0A2S9YNS1_9BACT</name>
<evidence type="ECO:0000313" key="2">
    <source>
        <dbReference type="EMBL" id="PRQ06735.1"/>
    </source>
</evidence>
<dbReference type="OrthoDB" id="9837620at2"/>
<keyword evidence="1" id="KW-0472">Membrane</keyword>
<comment type="caution">
    <text evidence="2">The sequence shown here is derived from an EMBL/GenBank/DDBJ whole genome shotgun (WGS) entry which is preliminary data.</text>
</comment>
<organism evidence="2 3">
    <name type="scientific">Enhygromyxa salina</name>
    <dbReference type="NCBI Taxonomy" id="215803"/>
    <lineage>
        <taxon>Bacteria</taxon>
        <taxon>Pseudomonadati</taxon>
        <taxon>Myxococcota</taxon>
        <taxon>Polyangia</taxon>
        <taxon>Nannocystales</taxon>
        <taxon>Nannocystaceae</taxon>
        <taxon>Enhygromyxa</taxon>
    </lineage>
</organism>
<accession>A0A2S9YNS1</accession>
<feature type="transmembrane region" description="Helical" evidence="1">
    <location>
        <begin position="76"/>
        <end position="93"/>
    </location>
</feature>
<dbReference type="RefSeq" id="WP_146157831.1">
    <property type="nucleotide sequence ID" value="NZ_PVNL01000069.1"/>
</dbReference>
<keyword evidence="1" id="KW-0812">Transmembrane</keyword>
<evidence type="ECO:0000313" key="3">
    <source>
        <dbReference type="Proteomes" id="UP000238823"/>
    </source>
</evidence>
<dbReference type="AlphaFoldDB" id="A0A2S9YNS1"/>
<evidence type="ECO:0000256" key="1">
    <source>
        <dbReference type="SAM" id="Phobius"/>
    </source>
</evidence>
<dbReference type="EMBL" id="PVNL01000069">
    <property type="protein sequence ID" value="PRQ06735.1"/>
    <property type="molecule type" value="Genomic_DNA"/>
</dbReference>
<proteinExistence type="predicted"/>
<protein>
    <submittedName>
        <fullName evidence="2">Uncharacterized protein</fullName>
    </submittedName>
</protein>
<feature type="transmembrane region" description="Helical" evidence="1">
    <location>
        <begin position="99"/>
        <end position="118"/>
    </location>
</feature>
<sequence length="413" mass="44031">MAAALRCLQCGSSLPTVTPDVASVLCPSCGSVNRIEGELLEALHTHQRRVGGYRQQTDHATEQAVLAQVTRSFGRGWGGVFVASWLVAGAVMLPETPAAIALGLTIFVTPFVVLGVLAKRRQREFRAQAVAAREQERTVPVHCPTCGGQSELLADAPVLACRYCAGALAADEVALAELIRVAQDSAERERRVSVHQRWRLAAHNNRDPRTDLVPFFVIGGVGMLWVVGAAVVTVRALLGGPAPPPLELAIMDALALASLAGVGIPLSLRRRRMRRWLAAVERLSARASGTMSRDLDSFAQWLVTHWTGDFSQRQICAGLGYAFIAATGPPWWALTVVPQAQDRGAAVRQLLILVPGQAGGSFLASVAARLEPLGFACEGTSGGLIASLSLTELERIVDTPEQLERIADALALP</sequence>
<feature type="transmembrane region" description="Helical" evidence="1">
    <location>
        <begin position="212"/>
        <end position="236"/>
    </location>
</feature>
<feature type="transmembrane region" description="Helical" evidence="1">
    <location>
        <begin position="248"/>
        <end position="268"/>
    </location>
</feature>
<keyword evidence="1" id="KW-1133">Transmembrane helix</keyword>
<gene>
    <name evidence="2" type="ORF">ENSA7_36110</name>
</gene>
<reference evidence="2 3" key="1">
    <citation type="submission" date="2018-03" db="EMBL/GenBank/DDBJ databases">
        <title>Draft Genome Sequences of the Obligatory Marine Myxobacteria Enhygromyxa salina SWB007.</title>
        <authorList>
            <person name="Poehlein A."/>
            <person name="Moghaddam J.A."/>
            <person name="Harms H."/>
            <person name="Alanjari M."/>
            <person name="Koenig G.M."/>
            <person name="Daniel R."/>
            <person name="Schaeberle T.F."/>
        </authorList>
    </citation>
    <scope>NUCLEOTIDE SEQUENCE [LARGE SCALE GENOMIC DNA]</scope>
    <source>
        <strain evidence="2 3">SWB007</strain>
    </source>
</reference>
<dbReference type="Proteomes" id="UP000238823">
    <property type="component" value="Unassembled WGS sequence"/>
</dbReference>